<name>A0A7G1KXT9_AERHY</name>
<dbReference type="EMBL" id="LC570768">
    <property type="protein sequence ID" value="BCK60368.1"/>
    <property type="molecule type" value="Genomic_DNA"/>
</dbReference>
<proteinExistence type="predicted"/>
<evidence type="ECO:0000256" key="1">
    <source>
        <dbReference type="SAM" id="Phobius"/>
    </source>
</evidence>
<feature type="transmembrane region" description="Helical" evidence="1">
    <location>
        <begin position="54"/>
        <end position="73"/>
    </location>
</feature>
<keyword evidence="1" id="KW-0812">Transmembrane</keyword>
<accession>A0A7G1KXT9</accession>
<keyword evidence="1" id="KW-0472">Membrane</keyword>
<organism evidence="2">
    <name type="scientific">Aeromonas hydrophila</name>
    <dbReference type="NCBI Taxonomy" id="644"/>
    <lineage>
        <taxon>Bacteria</taxon>
        <taxon>Pseudomonadati</taxon>
        <taxon>Pseudomonadota</taxon>
        <taxon>Gammaproteobacteria</taxon>
        <taxon>Aeromonadales</taxon>
        <taxon>Aeromonadaceae</taxon>
        <taxon>Aeromonas</taxon>
    </lineage>
</organism>
<reference evidence="2" key="1">
    <citation type="submission" date="2020-07" db="EMBL/GenBank/DDBJ databases">
        <title>Aeromonas blaVEB-3.</title>
        <authorList>
            <person name="Sugiyama M."/>
            <person name="Asai T."/>
        </authorList>
    </citation>
    <scope>NUCLEOTIDE SEQUENCE</scope>
    <source>
        <strain evidence="2">K36</strain>
    </source>
</reference>
<protein>
    <submittedName>
        <fullName evidence="2">Uncharacterized protein</fullName>
    </submittedName>
</protein>
<sequence length="82" mass="9616">MLPTKYNVILERYTLDLSYSNPTPDICDSNHKWMSCQRNRSPGWLDRRKRDDRLFFLLLACCLILPVLHACWYDPKAPDTGG</sequence>
<evidence type="ECO:0000313" key="2">
    <source>
        <dbReference type="EMBL" id="BCK60368.1"/>
    </source>
</evidence>
<keyword evidence="1" id="KW-1133">Transmembrane helix</keyword>
<dbReference type="AlphaFoldDB" id="A0A7G1KXT9"/>